<name>A0A931HTQ3_9BACI</name>
<dbReference type="EMBL" id="JADZSC010000001">
    <property type="protein sequence ID" value="MBH0229580.1"/>
    <property type="molecule type" value="Genomic_DNA"/>
</dbReference>
<dbReference type="RefSeq" id="WP_197316181.1">
    <property type="nucleotide sequence ID" value="NZ_JADZSC010000001.1"/>
</dbReference>
<gene>
    <name evidence="1" type="ORF">H0267_05065</name>
</gene>
<comment type="caution">
    <text evidence="1">The sequence shown here is derived from an EMBL/GenBank/DDBJ whole genome shotgun (WGS) entry which is preliminary data.</text>
</comment>
<keyword evidence="2" id="KW-1185">Reference proteome</keyword>
<protein>
    <submittedName>
        <fullName evidence="1">Uncharacterized protein</fullName>
    </submittedName>
</protein>
<sequence length="288" mass="33416">MGAYWFKVEKDSQELFEEWTVYGQKFVRDRVGQEHYMYMDLSTFDVTPGLVFMDINHPLEGSPHPHQTAEEYIKRGCTLLLIQHLVSSIRHYREVYDSLLKKLEGLPLDYMIIPTVPAKIVRPEMVRYFARKGCPFLCIEVNNVTDFAHVSWEWLAQAQGHKRIPLTIFVKDSENTNENYPELWSSLCNRYDIIRLTDLQDDEVVSGQNLKDSGIFPHKGSFITGGQADYNLSLKQKVPLFDEQAKFRYHDAVPNVTVMNGKVKQVNQKVVDREPGSHLTVKVHKHFV</sequence>
<dbReference type="Proteomes" id="UP000614490">
    <property type="component" value="Unassembled WGS sequence"/>
</dbReference>
<organism evidence="1 2">
    <name type="scientific">Halobacillus yeomjeoni</name>
    <dbReference type="NCBI Taxonomy" id="311194"/>
    <lineage>
        <taxon>Bacteria</taxon>
        <taxon>Bacillati</taxon>
        <taxon>Bacillota</taxon>
        <taxon>Bacilli</taxon>
        <taxon>Bacillales</taxon>
        <taxon>Bacillaceae</taxon>
        <taxon>Halobacillus</taxon>
    </lineage>
</organism>
<evidence type="ECO:0000313" key="1">
    <source>
        <dbReference type="EMBL" id="MBH0229580.1"/>
    </source>
</evidence>
<evidence type="ECO:0000313" key="2">
    <source>
        <dbReference type="Proteomes" id="UP000614490"/>
    </source>
</evidence>
<proteinExistence type="predicted"/>
<dbReference type="AlphaFoldDB" id="A0A931HTQ3"/>
<accession>A0A931HTQ3</accession>
<reference evidence="1 2" key="1">
    <citation type="journal article" date="2005" name="Int. J. Syst. Evol. Microbiol.">
        <title>Halobacillus yeomjeoni sp. nov., isolated from a marine solar saltern in Korea.</title>
        <authorList>
            <person name="Yoon J.H."/>
            <person name="Kang S.J."/>
            <person name="Lee C.H."/>
            <person name="Oh H.W."/>
            <person name="Oh T.K."/>
        </authorList>
    </citation>
    <scope>NUCLEOTIDE SEQUENCE [LARGE SCALE GENOMIC DNA]</scope>
    <source>
        <strain evidence="1 2">KCTC 3957</strain>
    </source>
</reference>